<dbReference type="Pfam" id="PF00571">
    <property type="entry name" value="CBS"/>
    <property type="match status" value="2"/>
</dbReference>
<dbReference type="RefSeq" id="WP_104936767.1">
    <property type="nucleotide sequence ID" value="NZ_CP021255.1"/>
</dbReference>
<evidence type="ECO:0000313" key="5">
    <source>
        <dbReference type="Proteomes" id="UP000239867"/>
    </source>
</evidence>
<reference evidence="4 5" key="1">
    <citation type="journal article" date="2018" name="MBio">
        <title>Insights into the evolution of host association through the isolation and characterization of a novel human periodontal pathobiont, Desulfobulbus oralis.</title>
        <authorList>
            <person name="Cross K.L."/>
            <person name="Chirania P."/>
            <person name="Xiong W."/>
            <person name="Beall C.J."/>
            <person name="Elkins J.G."/>
            <person name="Giannone R.J."/>
            <person name="Griffen A.L."/>
            <person name="Guss A.M."/>
            <person name="Hettich R.L."/>
            <person name="Joshi S.S."/>
            <person name="Mokrzan E.M."/>
            <person name="Martin R.K."/>
            <person name="Zhulin I.B."/>
            <person name="Leys E.J."/>
            <person name="Podar M."/>
        </authorList>
    </citation>
    <scope>NUCLEOTIDE SEQUENCE [LARGE SCALE GENOMIC DNA]</scope>
    <source>
        <strain evidence="4 5">ORNL</strain>
    </source>
</reference>
<dbReference type="EMBL" id="CP021255">
    <property type="protein sequence ID" value="AVD71514.1"/>
    <property type="molecule type" value="Genomic_DNA"/>
</dbReference>
<dbReference type="Gene3D" id="3.10.580.10">
    <property type="entry name" value="CBS-domain"/>
    <property type="match status" value="2"/>
</dbReference>
<gene>
    <name evidence="4" type="ORF">CAY53_08580</name>
</gene>
<dbReference type="InterPro" id="IPR000644">
    <property type="entry name" value="CBS_dom"/>
</dbReference>
<feature type="domain" description="CBS" evidence="3">
    <location>
        <begin position="7"/>
        <end position="66"/>
    </location>
</feature>
<keyword evidence="1 2" id="KW-0129">CBS domain</keyword>
<protein>
    <submittedName>
        <fullName evidence="4">CBS domain-containing protein</fullName>
    </submittedName>
</protein>
<dbReference type="InterPro" id="IPR051257">
    <property type="entry name" value="Diverse_CBS-Domain"/>
</dbReference>
<dbReference type="InterPro" id="IPR045865">
    <property type="entry name" value="ACT-like_dom_sf"/>
</dbReference>
<evidence type="ECO:0000256" key="1">
    <source>
        <dbReference type="ARBA" id="ARBA00023122"/>
    </source>
</evidence>
<dbReference type="PANTHER" id="PTHR43080">
    <property type="entry name" value="CBS DOMAIN-CONTAINING PROTEIN CBSX3, MITOCHONDRIAL"/>
    <property type="match status" value="1"/>
</dbReference>
<name>A0A2L1GPG5_9BACT</name>
<organism evidence="4 5">
    <name type="scientific">Desulfobulbus oralis</name>
    <dbReference type="NCBI Taxonomy" id="1986146"/>
    <lineage>
        <taxon>Bacteria</taxon>
        <taxon>Pseudomonadati</taxon>
        <taxon>Thermodesulfobacteriota</taxon>
        <taxon>Desulfobulbia</taxon>
        <taxon>Desulfobulbales</taxon>
        <taxon>Desulfobulbaceae</taxon>
        <taxon>Desulfobulbus</taxon>
    </lineage>
</organism>
<dbReference type="InterPro" id="IPR046342">
    <property type="entry name" value="CBS_dom_sf"/>
</dbReference>
<dbReference type="AlphaFoldDB" id="A0A2L1GPG5"/>
<feature type="domain" description="CBS" evidence="3">
    <location>
        <begin position="82"/>
        <end position="140"/>
    </location>
</feature>
<dbReference type="SMART" id="SM00116">
    <property type="entry name" value="CBS"/>
    <property type="match status" value="2"/>
</dbReference>
<dbReference type="PROSITE" id="PS51371">
    <property type="entry name" value="CBS"/>
    <property type="match status" value="2"/>
</dbReference>
<dbReference type="Proteomes" id="UP000239867">
    <property type="component" value="Chromosome"/>
</dbReference>
<evidence type="ECO:0000313" key="4">
    <source>
        <dbReference type="EMBL" id="AVD71514.1"/>
    </source>
</evidence>
<proteinExistence type="predicted"/>
<sequence length="231" mass="26247">MLILDWMIRDVISVTPETSLLHCRRLFRDHTITTMPVLDGEGHVVGIVTNKDVQARLPRGSISRDIVDALDALEKIQAAELMRKDPVTIRYHGTVPRAARVMVDKHVHFLPVVNEDRKMVGLLTQWDVFQALATISGGGMPRGVEMVCEIENRRGSLREIIGQIRDTGVRIATVQSTLSEDDKTREVLICFWSDDEAEESRALESLRELPCVRYWNRGGEVYLRDQPDFAK</sequence>
<dbReference type="OrthoDB" id="9802114at2"/>
<dbReference type="KEGG" id="deo:CAY53_08580"/>
<dbReference type="SUPFAM" id="SSF55021">
    <property type="entry name" value="ACT-like"/>
    <property type="match status" value="1"/>
</dbReference>
<dbReference type="CDD" id="cd04584">
    <property type="entry name" value="CBS_pair_AcuB_like"/>
    <property type="match status" value="1"/>
</dbReference>
<dbReference type="SUPFAM" id="SSF54631">
    <property type="entry name" value="CBS-domain pair"/>
    <property type="match status" value="1"/>
</dbReference>
<accession>A0A2L1GPG5</accession>
<keyword evidence="5" id="KW-1185">Reference proteome</keyword>
<dbReference type="PANTHER" id="PTHR43080:SF29">
    <property type="entry name" value="OS02G0818000 PROTEIN"/>
    <property type="match status" value="1"/>
</dbReference>
<evidence type="ECO:0000256" key="2">
    <source>
        <dbReference type="PROSITE-ProRule" id="PRU00703"/>
    </source>
</evidence>
<evidence type="ECO:0000259" key="3">
    <source>
        <dbReference type="PROSITE" id="PS51371"/>
    </source>
</evidence>